<proteinExistence type="predicted"/>
<name>A0ABV8P8R8_9SPHI</name>
<reference evidence="2" key="1">
    <citation type="journal article" date="2019" name="Int. J. Syst. Evol. Microbiol.">
        <title>The Global Catalogue of Microorganisms (GCM) 10K type strain sequencing project: providing services to taxonomists for standard genome sequencing and annotation.</title>
        <authorList>
            <consortium name="The Broad Institute Genomics Platform"/>
            <consortium name="The Broad Institute Genome Sequencing Center for Infectious Disease"/>
            <person name="Wu L."/>
            <person name="Ma J."/>
        </authorList>
    </citation>
    <scope>NUCLEOTIDE SEQUENCE [LARGE SCALE GENOMIC DNA]</scope>
    <source>
        <strain evidence="2">CCM 8691</strain>
    </source>
</reference>
<sequence length="128" mass="14746">MHRILLIVLFTISSIAGYAQKTSSRLDSNNSLPLKDSLLIRSFSITKFQDTKQKQIINTDLLFRDTSENTQNYVAPKLDGNIVMDNLKTTKFKKTLMTTIQKRDLLLRDTDQKTQLIYPSYNESNRGN</sequence>
<dbReference type="RefSeq" id="WP_378984849.1">
    <property type="nucleotide sequence ID" value="NZ_JBHSBW010000011.1"/>
</dbReference>
<dbReference type="EMBL" id="JBHSBW010000011">
    <property type="protein sequence ID" value="MFC4211598.1"/>
    <property type="molecule type" value="Genomic_DNA"/>
</dbReference>
<dbReference type="Proteomes" id="UP001595789">
    <property type="component" value="Unassembled WGS sequence"/>
</dbReference>
<evidence type="ECO:0000313" key="1">
    <source>
        <dbReference type="EMBL" id="MFC4211598.1"/>
    </source>
</evidence>
<comment type="caution">
    <text evidence="1">The sequence shown here is derived from an EMBL/GenBank/DDBJ whole genome shotgun (WGS) entry which is preliminary data.</text>
</comment>
<evidence type="ECO:0008006" key="3">
    <source>
        <dbReference type="Google" id="ProtNLM"/>
    </source>
</evidence>
<organism evidence="1 2">
    <name type="scientific">Pedobacter lithocola</name>
    <dbReference type="NCBI Taxonomy" id="1908239"/>
    <lineage>
        <taxon>Bacteria</taxon>
        <taxon>Pseudomonadati</taxon>
        <taxon>Bacteroidota</taxon>
        <taxon>Sphingobacteriia</taxon>
        <taxon>Sphingobacteriales</taxon>
        <taxon>Sphingobacteriaceae</taxon>
        <taxon>Pedobacter</taxon>
    </lineage>
</organism>
<evidence type="ECO:0000313" key="2">
    <source>
        <dbReference type="Proteomes" id="UP001595789"/>
    </source>
</evidence>
<gene>
    <name evidence="1" type="ORF">ACFOWA_10415</name>
</gene>
<keyword evidence="2" id="KW-1185">Reference proteome</keyword>
<accession>A0ABV8P8R8</accession>
<protein>
    <recommendedName>
        <fullName evidence="3">GLPGLI family protein</fullName>
    </recommendedName>
</protein>